<proteinExistence type="inferred from homology"/>
<dbReference type="Gene3D" id="3.40.50.300">
    <property type="entry name" value="P-loop containing nucleotide triphosphate hydrolases"/>
    <property type="match status" value="1"/>
</dbReference>
<feature type="domain" description="OmpR/PhoB-type" evidence="8">
    <location>
        <begin position="1"/>
        <end position="96"/>
    </location>
</feature>
<evidence type="ECO:0000256" key="2">
    <source>
        <dbReference type="ARBA" id="ARBA00022737"/>
    </source>
</evidence>
<dbReference type="SUPFAM" id="SSF52540">
    <property type="entry name" value="P-loop containing nucleoside triphosphate hydrolases"/>
    <property type="match status" value="1"/>
</dbReference>
<keyword evidence="4 6" id="KW-0238">DNA-binding</keyword>
<dbReference type="SUPFAM" id="SSF46894">
    <property type="entry name" value="C-terminal effector domain of the bipartite response regulators"/>
    <property type="match status" value="1"/>
</dbReference>
<dbReference type="GO" id="GO:0006355">
    <property type="term" value="P:regulation of DNA-templated transcription"/>
    <property type="evidence" value="ECO:0007669"/>
    <property type="project" value="InterPro"/>
</dbReference>
<dbReference type="SMART" id="SM00862">
    <property type="entry name" value="Trans_reg_C"/>
    <property type="match status" value="1"/>
</dbReference>
<dbReference type="InterPro" id="IPR001867">
    <property type="entry name" value="OmpR/PhoB-type_DNA-bd"/>
</dbReference>
<comment type="similarity">
    <text evidence="1">Belongs to the AfsR/DnrI/RedD regulatory family.</text>
</comment>
<dbReference type="SMART" id="SM01043">
    <property type="entry name" value="BTAD"/>
    <property type="match status" value="1"/>
</dbReference>
<dbReference type="Gene3D" id="1.10.8.430">
    <property type="entry name" value="Helical domain of apoptotic protease-activating factors"/>
    <property type="match status" value="1"/>
</dbReference>
<dbReference type="SMART" id="SM00382">
    <property type="entry name" value="AAA"/>
    <property type="match status" value="1"/>
</dbReference>
<name>A0A2T0M2I4_9PSEU</name>
<dbReference type="PANTHER" id="PTHR35807:SF1">
    <property type="entry name" value="TRANSCRIPTIONAL REGULATOR REDD"/>
    <property type="match status" value="1"/>
</dbReference>
<dbReference type="InterPro" id="IPR036388">
    <property type="entry name" value="WH-like_DNA-bd_sf"/>
</dbReference>
<keyword evidence="3" id="KW-0805">Transcription regulation</keyword>
<evidence type="ECO:0000256" key="5">
    <source>
        <dbReference type="ARBA" id="ARBA00023163"/>
    </source>
</evidence>
<keyword evidence="10" id="KW-1185">Reference proteome</keyword>
<dbReference type="PRINTS" id="PR00364">
    <property type="entry name" value="DISEASERSIST"/>
</dbReference>
<dbReference type="SMART" id="SM00028">
    <property type="entry name" value="TPR"/>
    <property type="match status" value="4"/>
</dbReference>
<dbReference type="InterPro" id="IPR005158">
    <property type="entry name" value="BTAD"/>
</dbReference>
<dbReference type="InterPro" id="IPR003593">
    <property type="entry name" value="AAA+_ATPase"/>
</dbReference>
<dbReference type="Pfam" id="PF03704">
    <property type="entry name" value="BTAD"/>
    <property type="match status" value="1"/>
</dbReference>
<protein>
    <submittedName>
        <fullName evidence="9">DNA-binding SARP family transcriptional activator</fullName>
    </submittedName>
</protein>
<feature type="DNA-binding region" description="OmpR/PhoB-type" evidence="6">
    <location>
        <begin position="1"/>
        <end position="96"/>
    </location>
</feature>
<dbReference type="CDD" id="cd15831">
    <property type="entry name" value="BTAD"/>
    <property type="match status" value="1"/>
</dbReference>
<evidence type="ECO:0000313" key="9">
    <source>
        <dbReference type="EMBL" id="PRX50932.1"/>
    </source>
</evidence>
<organism evidence="9 10">
    <name type="scientific">Prauserella shujinwangii</name>
    <dbReference type="NCBI Taxonomy" id="1453103"/>
    <lineage>
        <taxon>Bacteria</taxon>
        <taxon>Bacillati</taxon>
        <taxon>Actinomycetota</taxon>
        <taxon>Actinomycetes</taxon>
        <taxon>Pseudonocardiales</taxon>
        <taxon>Pseudonocardiaceae</taxon>
        <taxon>Prauserella</taxon>
    </lineage>
</organism>
<dbReference type="PROSITE" id="PS51755">
    <property type="entry name" value="OMPR_PHOB"/>
    <property type="match status" value="1"/>
</dbReference>
<dbReference type="Pfam" id="PF13424">
    <property type="entry name" value="TPR_12"/>
    <property type="match status" value="1"/>
</dbReference>
<reference evidence="9 10" key="1">
    <citation type="submission" date="2018-03" db="EMBL/GenBank/DDBJ databases">
        <title>Genomic Encyclopedia of Type Strains, Phase III (KMG-III): the genomes of soil and plant-associated and newly described type strains.</title>
        <authorList>
            <person name="Whitman W."/>
        </authorList>
    </citation>
    <scope>NUCLEOTIDE SEQUENCE [LARGE SCALE GENOMIC DNA]</scope>
    <source>
        <strain evidence="9 10">CGMCC 4.7125</strain>
    </source>
</reference>
<evidence type="ECO:0000259" key="8">
    <source>
        <dbReference type="PROSITE" id="PS51755"/>
    </source>
</evidence>
<evidence type="ECO:0000256" key="4">
    <source>
        <dbReference type="ARBA" id="ARBA00023125"/>
    </source>
</evidence>
<evidence type="ECO:0000313" key="10">
    <source>
        <dbReference type="Proteomes" id="UP000238362"/>
    </source>
</evidence>
<dbReference type="InterPro" id="IPR016032">
    <property type="entry name" value="Sig_transdc_resp-reg_C-effctor"/>
</dbReference>
<keyword evidence="5" id="KW-0804">Transcription</keyword>
<dbReference type="GO" id="GO:0003677">
    <property type="term" value="F:DNA binding"/>
    <property type="evidence" value="ECO:0007669"/>
    <property type="project" value="UniProtKB-UniRule"/>
</dbReference>
<dbReference type="Gene3D" id="1.10.10.10">
    <property type="entry name" value="Winged helix-like DNA-binding domain superfamily/Winged helix DNA-binding domain"/>
    <property type="match status" value="1"/>
</dbReference>
<dbReference type="Pfam" id="PF00931">
    <property type="entry name" value="NB-ARC"/>
    <property type="match status" value="1"/>
</dbReference>
<evidence type="ECO:0000256" key="7">
    <source>
        <dbReference type="SAM" id="MobiDB-lite"/>
    </source>
</evidence>
<keyword evidence="2" id="KW-0677">Repeat</keyword>
<feature type="region of interest" description="Disordered" evidence="7">
    <location>
        <begin position="254"/>
        <end position="281"/>
    </location>
</feature>
<evidence type="ECO:0000256" key="1">
    <source>
        <dbReference type="ARBA" id="ARBA00005820"/>
    </source>
</evidence>
<dbReference type="InterPro" id="IPR002182">
    <property type="entry name" value="NB-ARC"/>
</dbReference>
<comment type="caution">
    <text evidence="9">The sequence shown here is derived from an EMBL/GenBank/DDBJ whole genome shotgun (WGS) entry which is preliminary data.</text>
</comment>
<sequence>MTEVRFGVLGPIAGWRGTEEIGFGAAKRSRVLAALLLHAGRRVDRETIIDVVWGGDPPRSGVNLVQKYVGDLRRVLRRLGSGDIVESAGHCYRLRLAPEQLDSWVFGRHLEQARAARAAGEPALAGKALDAALGLWRGPAFGGLDAGPVVVERARLEESRLAAVEELLEIRLLLGEHASVLPELSRLSREHPLREHLRELRMLALYRAGRQAEALAVFDDTRRLLADELGVDPGPALRALHERILRADSALDATPGRAAAAPGGPAGAEGGEPPARQLPRDVPDFTGRADALATLARLLADPGHPPVVVVGAPGVGKSALAVRAAHAAAGLFPDGALYLNLAGTSTEPRPPSAMLAELLRAIGVRGAAIPEGLDERAALYRSHLAERRTLLLLDDAADATQVRPLLPGTAHCAVLVTSRHRLTDLAGARGLELGVFRPDEARELLARVAGANRVEDEPDQADAIARFCGYLPLAIRVGAAKLAGRPGWSLRVLRDRLADQSRRIGELRVGDTSVRASFEVSVRMLSDRAARAFRSLGLLGAQTFPGWVIGPLLGERNADDALDELLDASLLTVVGTDAVGQARYRLHDLLRDYAVKAADADPPEARARAVARVLGAWLHLAEKANEGLPRSVLGAGRGSALRVPPGRETERPLLPCPLAWFDTERIPLLGAVALAADWGLDELAWELATAVVPYYDHRGNHDDWQRGHEVALRAVVTAGNRRGEAALLRGLGQVRIYREDFGAATRTLRRSRRLFHACGDERGEATALAGLATAFRLTGRFDDALGHAVAALDLLAGRDRPVEAQIRNGVGMIRLAQGRDDEAGAWFTEALRLARETGDRHREAAVLRDRSGLHVRRGDATAALADLHRALAAFEGMHDERCVAFTLLALGEVYADTGDGSRAAASVERAMTVFRKAGSDTEVAAGRRLLGRLGTASAALPAR</sequence>
<dbReference type="InterPro" id="IPR027417">
    <property type="entry name" value="P-loop_NTPase"/>
</dbReference>
<dbReference type="PANTHER" id="PTHR35807">
    <property type="entry name" value="TRANSCRIPTIONAL REGULATOR REDD-RELATED"/>
    <property type="match status" value="1"/>
</dbReference>
<dbReference type="InterPro" id="IPR019734">
    <property type="entry name" value="TPR_rpt"/>
</dbReference>
<dbReference type="EMBL" id="PVNH01000001">
    <property type="protein sequence ID" value="PRX50932.1"/>
    <property type="molecule type" value="Genomic_DNA"/>
</dbReference>
<dbReference type="RefSeq" id="WP_181193126.1">
    <property type="nucleotide sequence ID" value="NZ_PVNH01000001.1"/>
</dbReference>
<dbReference type="AlphaFoldDB" id="A0A2T0M2I4"/>
<dbReference type="Gene3D" id="1.25.40.10">
    <property type="entry name" value="Tetratricopeptide repeat domain"/>
    <property type="match status" value="2"/>
</dbReference>
<dbReference type="Proteomes" id="UP000238362">
    <property type="component" value="Unassembled WGS sequence"/>
</dbReference>
<dbReference type="SUPFAM" id="SSF48452">
    <property type="entry name" value="TPR-like"/>
    <property type="match status" value="3"/>
</dbReference>
<evidence type="ECO:0000256" key="6">
    <source>
        <dbReference type="PROSITE-ProRule" id="PRU01091"/>
    </source>
</evidence>
<evidence type="ECO:0000256" key="3">
    <source>
        <dbReference type="ARBA" id="ARBA00023015"/>
    </source>
</evidence>
<gene>
    <name evidence="9" type="ORF">B0I33_10183</name>
</gene>
<dbReference type="InterPro" id="IPR011990">
    <property type="entry name" value="TPR-like_helical_dom_sf"/>
</dbReference>
<accession>A0A2T0M2I4</accession>
<dbReference type="GO" id="GO:0043531">
    <property type="term" value="F:ADP binding"/>
    <property type="evidence" value="ECO:0007669"/>
    <property type="project" value="InterPro"/>
</dbReference>
<dbReference type="InterPro" id="IPR051677">
    <property type="entry name" value="AfsR-DnrI-RedD_regulator"/>
</dbReference>
<dbReference type="GO" id="GO:0000160">
    <property type="term" value="P:phosphorelay signal transduction system"/>
    <property type="evidence" value="ECO:0007669"/>
    <property type="project" value="InterPro"/>
</dbReference>
<dbReference type="InterPro" id="IPR042197">
    <property type="entry name" value="Apaf_helical"/>
</dbReference>
<dbReference type="Pfam" id="PF00486">
    <property type="entry name" value="Trans_reg_C"/>
    <property type="match status" value="1"/>
</dbReference>